<name>A0ACC6V349_9CREN</name>
<dbReference type="Proteomes" id="UP000033636">
    <property type="component" value="Unassembled WGS sequence"/>
</dbReference>
<organism evidence="1 2">
    <name type="scientific">Thermoproteus sp. AZ2</name>
    <dbReference type="NCBI Taxonomy" id="1609232"/>
    <lineage>
        <taxon>Archaea</taxon>
        <taxon>Thermoproteota</taxon>
        <taxon>Thermoprotei</taxon>
        <taxon>Thermoproteales</taxon>
        <taxon>Thermoproteaceae</taxon>
        <taxon>Thermoproteus</taxon>
    </lineage>
</organism>
<evidence type="ECO:0000313" key="2">
    <source>
        <dbReference type="Proteomes" id="UP000033636"/>
    </source>
</evidence>
<reference evidence="1" key="1">
    <citation type="submission" date="2024-07" db="EMBL/GenBank/DDBJ databases">
        <title>Metagenome and Metagenome-Assembled Genomes of Archaea from a hot spring from the geothermal field of Los Azufres, Mexico.</title>
        <authorList>
            <person name="Marin-Paredes R."/>
            <person name="Martinez-Romero E."/>
            <person name="Servin-Garciduenas L.E."/>
        </authorList>
    </citation>
    <scope>NUCLEOTIDE SEQUENCE</scope>
</reference>
<dbReference type="EMBL" id="JZWT02000024">
    <property type="protein sequence ID" value="MFB6491206.1"/>
    <property type="molecule type" value="Genomic_DNA"/>
</dbReference>
<protein>
    <submittedName>
        <fullName evidence="1">Oligosaccharide flippase family protein</fullName>
    </submittedName>
</protein>
<comment type="caution">
    <text evidence="1">The sequence shown here is derived from an EMBL/GenBank/DDBJ whole genome shotgun (WGS) entry which is preliminary data.</text>
</comment>
<evidence type="ECO:0000313" key="1">
    <source>
        <dbReference type="EMBL" id="MFB6491206.1"/>
    </source>
</evidence>
<proteinExistence type="predicted"/>
<sequence>MAKRGEGLAVLVNYLPTIANYGLAAVYVVLLTRLVPLEEYGLYNALVSFAALVGLFFPTLGVDNAIAREAAAARARGGDTRPYFSAIAALALTLSALNAAAIALLAPRAVELPQWMVPIAYLMAAGAVLGASAGAYGFGLWAQGRVHEQGVGGIIQSLVFRLGEIALLLALRNVYAIIGGSLMGAAAQLAYYYWALGNRPSIRAGARVLASGLKRFLAFGIQFWGANYILTSYAALQTYLIYLWLGPAASGVYAMASTLLGVVSAFVGAVNNVFGARAAYLYGRGEPLDSLTNAYIRAGAYVAGGLALAFAAALPLIPLLRIAVGNYLAALPLAEALAPTVVIGVADGVLVTRSWVEGRGRVALARAAVGAAVGLTTLAISLHLTRSIYAAAVGAYAANLAIFAFYLASRNVDGRPALAVALALAAALAGTLPRTWWAPPLALAALLGAAAVAKPIPRGALEGMPLRWLLERFSRP</sequence>
<accession>A0ACC6V349</accession>
<gene>
    <name evidence="1" type="ORF">TU35_008245</name>
</gene>